<evidence type="ECO:0000256" key="5">
    <source>
        <dbReference type="ARBA" id="ARBA00023163"/>
    </source>
</evidence>
<evidence type="ECO:0000313" key="10">
    <source>
        <dbReference type="Proteomes" id="UP000231019"/>
    </source>
</evidence>
<keyword evidence="5 6" id="KW-0804">Transcription</keyword>
<dbReference type="SUPFAM" id="SSF88946">
    <property type="entry name" value="Sigma2 domain of RNA polymerase sigma factors"/>
    <property type="match status" value="1"/>
</dbReference>
<keyword evidence="2 6" id="KW-0805">Transcription regulation</keyword>
<dbReference type="Gene3D" id="1.10.10.10">
    <property type="entry name" value="Winged helix-like DNA-binding domain superfamily/Winged helix DNA-binding domain"/>
    <property type="match status" value="1"/>
</dbReference>
<keyword evidence="4 6" id="KW-0238">DNA-binding</keyword>
<dbReference type="PANTHER" id="PTHR43133">
    <property type="entry name" value="RNA POLYMERASE ECF-TYPE SIGMA FACTO"/>
    <property type="match status" value="1"/>
</dbReference>
<protein>
    <recommendedName>
        <fullName evidence="6">RNA polymerase sigma factor</fullName>
    </recommendedName>
</protein>
<dbReference type="Gene3D" id="1.10.1740.10">
    <property type="match status" value="1"/>
</dbReference>
<evidence type="ECO:0000256" key="4">
    <source>
        <dbReference type="ARBA" id="ARBA00023125"/>
    </source>
</evidence>
<dbReference type="AlphaFoldDB" id="A0A2M7GBH6"/>
<evidence type="ECO:0000256" key="2">
    <source>
        <dbReference type="ARBA" id="ARBA00023015"/>
    </source>
</evidence>
<dbReference type="InterPro" id="IPR013324">
    <property type="entry name" value="RNA_pol_sigma_r3/r4-like"/>
</dbReference>
<dbReference type="InterPro" id="IPR013325">
    <property type="entry name" value="RNA_pol_sigma_r2"/>
</dbReference>
<dbReference type="GO" id="GO:0006352">
    <property type="term" value="P:DNA-templated transcription initiation"/>
    <property type="evidence" value="ECO:0007669"/>
    <property type="project" value="InterPro"/>
</dbReference>
<proteinExistence type="inferred from homology"/>
<dbReference type="InterPro" id="IPR014284">
    <property type="entry name" value="RNA_pol_sigma-70_dom"/>
</dbReference>
<dbReference type="Pfam" id="PF04542">
    <property type="entry name" value="Sigma70_r2"/>
    <property type="match status" value="1"/>
</dbReference>
<dbReference type="EMBL" id="PFFQ01000004">
    <property type="protein sequence ID" value="PIW19542.1"/>
    <property type="molecule type" value="Genomic_DNA"/>
</dbReference>
<reference evidence="9 10" key="1">
    <citation type="submission" date="2017-09" db="EMBL/GenBank/DDBJ databases">
        <title>Depth-based differentiation of microbial function through sediment-hosted aquifers and enrichment of novel symbionts in the deep terrestrial subsurface.</title>
        <authorList>
            <person name="Probst A.J."/>
            <person name="Ladd B."/>
            <person name="Jarett J.K."/>
            <person name="Geller-Mcgrath D.E."/>
            <person name="Sieber C.M."/>
            <person name="Emerson J.B."/>
            <person name="Anantharaman K."/>
            <person name="Thomas B.C."/>
            <person name="Malmstrom R."/>
            <person name="Stieglmeier M."/>
            <person name="Klingl A."/>
            <person name="Woyke T."/>
            <person name="Ryan C.M."/>
            <person name="Banfield J.F."/>
        </authorList>
    </citation>
    <scope>NUCLEOTIDE SEQUENCE [LARGE SCALE GENOMIC DNA]</scope>
    <source>
        <strain evidence="9">CG17_big_fil_post_rev_8_21_14_2_50_48_46</strain>
    </source>
</reference>
<comment type="similarity">
    <text evidence="1 6">Belongs to the sigma-70 factor family. ECF subfamily.</text>
</comment>
<dbReference type="GO" id="GO:0016987">
    <property type="term" value="F:sigma factor activity"/>
    <property type="evidence" value="ECO:0007669"/>
    <property type="project" value="UniProtKB-KW"/>
</dbReference>
<accession>A0A2M7GBH6</accession>
<evidence type="ECO:0000256" key="6">
    <source>
        <dbReference type="RuleBase" id="RU000716"/>
    </source>
</evidence>
<dbReference type="GO" id="GO:0003677">
    <property type="term" value="F:DNA binding"/>
    <property type="evidence" value="ECO:0007669"/>
    <property type="project" value="UniProtKB-KW"/>
</dbReference>
<sequence>MKTGESELKEALVALSPEMLSWVLQRTGSPDLAEEVVQEALIKGLEKLSRLENPRHLKAWFRTIVRNTLIDELRYQQRQEPLENLAAPETPELPDEEEGCACILEIMKQVRPGYAQLLQAVDIDEKPVQTVAREQGLSPNNASVRLHRARQALRRQLAQTCGTDSLQACLNCSCPA</sequence>
<dbReference type="InterPro" id="IPR000838">
    <property type="entry name" value="RNA_pol_sigma70_ECF_CS"/>
</dbReference>
<keyword evidence="3 6" id="KW-0731">Sigma factor</keyword>
<dbReference type="InterPro" id="IPR039425">
    <property type="entry name" value="RNA_pol_sigma-70-like"/>
</dbReference>
<dbReference type="InterPro" id="IPR013249">
    <property type="entry name" value="RNA_pol_sigma70_r4_t2"/>
</dbReference>
<feature type="domain" description="RNA polymerase sigma-70 region 2" evidence="7">
    <location>
        <begin position="16"/>
        <end position="78"/>
    </location>
</feature>
<evidence type="ECO:0000256" key="1">
    <source>
        <dbReference type="ARBA" id="ARBA00010641"/>
    </source>
</evidence>
<evidence type="ECO:0000256" key="3">
    <source>
        <dbReference type="ARBA" id="ARBA00023082"/>
    </source>
</evidence>
<evidence type="ECO:0000313" key="9">
    <source>
        <dbReference type="EMBL" id="PIW19542.1"/>
    </source>
</evidence>
<evidence type="ECO:0000259" key="7">
    <source>
        <dbReference type="Pfam" id="PF04542"/>
    </source>
</evidence>
<organism evidence="9 10">
    <name type="scientific">bacterium (Candidatus Blackallbacteria) CG17_big_fil_post_rev_8_21_14_2_50_48_46</name>
    <dbReference type="NCBI Taxonomy" id="2014261"/>
    <lineage>
        <taxon>Bacteria</taxon>
        <taxon>Candidatus Blackallbacteria</taxon>
    </lineage>
</organism>
<dbReference type="Proteomes" id="UP000231019">
    <property type="component" value="Unassembled WGS sequence"/>
</dbReference>
<name>A0A2M7GBH6_9BACT</name>
<dbReference type="NCBIfam" id="TIGR02937">
    <property type="entry name" value="sigma70-ECF"/>
    <property type="match status" value="1"/>
</dbReference>
<dbReference type="Pfam" id="PF08281">
    <property type="entry name" value="Sigma70_r4_2"/>
    <property type="match status" value="1"/>
</dbReference>
<comment type="caution">
    <text evidence="9">The sequence shown here is derived from an EMBL/GenBank/DDBJ whole genome shotgun (WGS) entry which is preliminary data.</text>
</comment>
<dbReference type="InterPro" id="IPR036388">
    <property type="entry name" value="WH-like_DNA-bd_sf"/>
</dbReference>
<evidence type="ECO:0000259" key="8">
    <source>
        <dbReference type="Pfam" id="PF08281"/>
    </source>
</evidence>
<feature type="domain" description="RNA polymerase sigma factor 70 region 4 type 2" evidence="8">
    <location>
        <begin position="102"/>
        <end position="153"/>
    </location>
</feature>
<gene>
    <name evidence="9" type="ORF">COW36_01505</name>
</gene>
<dbReference type="InterPro" id="IPR007627">
    <property type="entry name" value="RNA_pol_sigma70_r2"/>
</dbReference>
<dbReference type="PROSITE" id="PS01063">
    <property type="entry name" value="SIGMA70_ECF"/>
    <property type="match status" value="1"/>
</dbReference>
<dbReference type="PANTHER" id="PTHR43133:SF8">
    <property type="entry name" value="RNA POLYMERASE SIGMA FACTOR HI_1459-RELATED"/>
    <property type="match status" value="1"/>
</dbReference>
<dbReference type="SUPFAM" id="SSF88659">
    <property type="entry name" value="Sigma3 and sigma4 domains of RNA polymerase sigma factors"/>
    <property type="match status" value="1"/>
</dbReference>